<comment type="caution">
    <text evidence="2">The sequence shown here is derived from an EMBL/GenBank/DDBJ whole genome shotgun (WGS) entry which is preliminary data.</text>
</comment>
<sequence>MDWLQVLNQLSSVVCATLIGIVAGVAIGYLLLPSFIYGRKPRKRR</sequence>
<dbReference type="AlphaFoldDB" id="A0A0F9ENI8"/>
<keyword evidence="1" id="KW-0472">Membrane</keyword>
<proteinExistence type="predicted"/>
<keyword evidence="1" id="KW-1133">Transmembrane helix</keyword>
<keyword evidence="1" id="KW-0812">Transmembrane</keyword>
<gene>
    <name evidence="2" type="ORF">LCGC14_2052530</name>
</gene>
<accession>A0A0F9ENI8</accession>
<feature type="transmembrane region" description="Helical" evidence="1">
    <location>
        <begin position="6"/>
        <end position="37"/>
    </location>
</feature>
<organism evidence="2">
    <name type="scientific">marine sediment metagenome</name>
    <dbReference type="NCBI Taxonomy" id="412755"/>
    <lineage>
        <taxon>unclassified sequences</taxon>
        <taxon>metagenomes</taxon>
        <taxon>ecological metagenomes</taxon>
    </lineage>
</organism>
<dbReference type="EMBL" id="LAZR01024282">
    <property type="protein sequence ID" value="KKL75673.1"/>
    <property type="molecule type" value="Genomic_DNA"/>
</dbReference>
<evidence type="ECO:0000313" key="2">
    <source>
        <dbReference type="EMBL" id="KKL75673.1"/>
    </source>
</evidence>
<protein>
    <submittedName>
        <fullName evidence="2">Uncharacterized protein</fullName>
    </submittedName>
</protein>
<evidence type="ECO:0000256" key="1">
    <source>
        <dbReference type="SAM" id="Phobius"/>
    </source>
</evidence>
<name>A0A0F9ENI8_9ZZZZ</name>
<reference evidence="2" key="1">
    <citation type="journal article" date="2015" name="Nature">
        <title>Complex archaea that bridge the gap between prokaryotes and eukaryotes.</title>
        <authorList>
            <person name="Spang A."/>
            <person name="Saw J.H."/>
            <person name="Jorgensen S.L."/>
            <person name="Zaremba-Niedzwiedzka K."/>
            <person name="Martijn J."/>
            <person name="Lind A.E."/>
            <person name="van Eijk R."/>
            <person name="Schleper C."/>
            <person name="Guy L."/>
            <person name="Ettema T.J."/>
        </authorList>
    </citation>
    <scope>NUCLEOTIDE SEQUENCE</scope>
</reference>